<evidence type="ECO:0000313" key="1">
    <source>
        <dbReference type="EMBL" id="EDT06490.1"/>
    </source>
</evidence>
<dbReference type="Proteomes" id="UP000005045">
    <property type="component" value="Unassembled WGS sequence"/>
</dbReference>
<accession>B1GBK0</accession>
<evidence type="ECO:0000313" key="2">
    <source>
        <dbReference type="Proteomes" id="UP000005045"/>
    </source>
</evidence>
<reference evidence="1 2" key="1">
    <citation type="submission" date="2008-03" db="EMBL/GenBank/DDBJ databases">
        <title>Sequencing of the draft genome and assembly of Burkholderia graminis C4D1M.</title>
        <authorList>
            <consortium name="US DOE Joint Genome Institute (JGI-PGF)"/>
            <person name="Copeland A."/>
            <person name="Lucas S."/>
            <person name="Lapidus A."/>
            <person name="Glavina del Rio T."/>
            <person name="Dalin E."/>
            <person name="Tice H."/>
            <person name="Bruce D."/>
            <person name="Goodwin L."/>
            <person name="Pitluck S."/>
            <person name="Larimer F."/>
            <person name="Land M.L."/>
            <person name="Hauser L."/>
            <person name="Tiedje J."/>
            <person name="Richardson P."/>
        </authorList>
    </citation>
    <scope>NUCLEOTIDE SEQUENCE [LARGE SCALE GENOMIC DNA]</scope>
    <source>
        <strain evidence="2">ATCC 700544 / DSM 17151 / LMG 18924 / NCIMB 13744 / C4D1M</strain>
    </source>
</reference>
<dbReference type="AlphaFoldDB" id="B1GBK0"/>
<dbReference type="EMBL" id="ABLD01000067">
    <property type="protein sequence ID" value="EDT06490.1"/>
    <property type="molecule type" value="Genomic_DNA"/>
</dbReference>
<protein>
    <submittedName>
        <fullName evidence="1">Uncharacterized protein</fullName>
    </submittedName>
</protein>
<proteinExistence type="predicted"/>
<comment type="caution">
    <text evidence="1">The sequence shown here is derived from an EMBL/GenBank/DDBJ whole genome shotgun (WGS) entry which is preliminary data.</text>
</comment>
<keyword evidence="2" id="KW-1185">Reference proteome</keyword>
<organism evidence="1 2">
    <name type="scientific">Paraburkholderia graminis (strain ATCC 700544 / DSM 17151 / LMG 18924 / NCIMB 13744 / C4D1M)</name>
    <dbReference type="NCBI Taxonomy" id="396598"/>
    <lineage>
        <taxon>Bacteria</taxon>
        <taxon>Pseudomonadati</taxon>
        <taxon>Pseudomonadota</taxon>
        <taxon>Betaproteobacteria</taxon>
        <taxon>Burkholderiales</taxon>
        <taxon>Burkholderiaceae</taxon>
        <taxon>Paraburkholderia</taxon>
    </lineage>
</organism>
<gene>
    <name evidence="1" type="ORF">BgramDRAFT_6737</name>
</gene>
<sequence length="72" mass="7387">MPNAVIRTSASASETLVKTVMRPICAGVMLEAPYTRARTAPPVNAPKPVALPSAEPAVAPIHSAGRGTLAPR</sequence>
<name>B1GBK0_PARG4</name>